<dbReference type="Pfam" id="PF02033">
    <property type="entry name" value="RBFA"/>
    <property type="match status" value="1"/>
</dbReference>
<dbReference type="PANTHER" id="PTHR33515">
    <property type="entry name" value="RIBOSOME-BINDING FACTOR A, CHLOROPLASTIC-RELATED"/>
    <property type="match status" value="1"/>
</dbReference>
<keyword evidence="1 2" id="KW-0690">Ribosome biogenesis</keyword>
<protein>
    <recommendedName>
        <fullName evidence="2">Ribosome-binding factor A</fullName>
    </recommendedName>
</protein>
<dbReference type="HAMAP" id="MF_00003">
    <property type="entry name" value="RbfA"/>
    <property type="match status" value="1"/>
</dbReference>
<accession>A0A367ZWI7</accession>
<dbReference type="GO" id="GO:0030490">
    <property type="term" value="P:maturation of SSU-rRNA"/>
    <property type="evidence" value="ECO:0007669"/>
    <property type="project" value="UniProtKB-UniRule"/>
</dbReference>
<dbReference type="Gene3D" id="3.30.300.20">
    <property type="match status" value="1"/>
</dbReference>
<dbReference type="NCBIfam" id="TIGR00082">
    <property type="entry name" value="rbfA"/>
    <property type="match status" value="1"/>
</dbReference>
<dbReference type="EMBL" id="QOQW01000001">
    <property type="protein sequence ID" value="RCK81691.1"/>
    <property type="molecule type" value="Genomic_DNA"/>
</dbReference>
<evidence type="ECO:0000313" key="4">
    <source>
        <dbReference type="Proteomes" id="UP000252355"/>
    </source>
</evidence>
<comment type="caution">
    <text evidence="3">The sequence shown here is derived from an EMBL/GenBank/DDBJ whole genome shotgun (WGS) entry which is preliminary data.</text>
</comment>
<comment type="function">
    <text evidence="2">One of several proteins that assist in the late maturation steps of the functional core of the 30S ribosomal subunit. Associates with free 30S ribosomal subunits (but not with 30S subunits that are part of 70S ribosomes or polysomes). Required for efficient processing of 16S rRNA. May interact with the 5'-terminal helix region of 16S rRNA.</text>
</comment>
<dbReference type="GO" id="GO:0005829">
    <property type="term" value="C:cytosol"/>
    <property type="evidence" value="ECO:0007669"/>
    <property type="project" value="TreeGrafter"/>
</dbReference>
<evidence type="ECO:0000313" key="3">
    <source>
        <dbReference type="EMBL" id="RCK81691.1"/>
    </source>
</evidence>
<dbReference type="InterPro" id="IPR000238">
    <property type="entry name" value="RbfA"/>
</dbReference>
<evidence type="ECO:0000256" key="2">
    <source>
        <dbReference type="HAMAP-Rule" id="MF_00003"/>
    </source>
</evidence>
<proteinExistence type="inferred from homology"/>
<comment type="similarity">
    <text evidence="2">Belongs to the RbfA family.</text>
</comment>
<sequence length="116" mass="13367">MTHHRRERVESLLQQEIATIISRKVADPRVEGANIVAVSISADFHLARVYYSCIYDHRDLDALQKGLDHAKAFIRNELKKVIKLRILPELAFFYDPSIKRGDDVLDLLRSLAPKDE</sequence>
<name>A0A367ZWI7_9BACT</name>
<comment type="subunit">
    <text evidence="2">Monomer. Binds 30S ribosomal subunits, but not 50S ribosomal subunits or 70S ribosomes.</text>
</comment>
<comment type="subcellular location">
    <subcellularLocation>
        <location evidence="2">Cytoplasm</location>
    </subcellularLocation>
</comment>
<dbReference type="InterPro" id="IPR015946">
    <property type="entry name" value="KH_dom-like_a/b"/>
</dbReference>
<reference evidence="3 4" key="1">
    <citation type="submission" date="2018-05" db="EMBL/GenBank/DDBJ databases">
        <title>A metagenomic window into the 2 km-deep terrestrial subsurface aquifer revealed taxonomically and functionally diverse microbial community comprising novel uncultured bacterial lineages.</title>
        <authorList>
            <person name="Kadnikov V.V."/>
            <person name="Mardanov A.V."/>
            <person name="Beletsky A.V."/>
            <person name="Banks D."/>
            <person name="Pimenov N.V."/>
            <person name="Frank Y.A."/>
            <person name="Karnachuk O.V."/>
            <person name="Ravin N.V."/>
        </authorList>
    </citation>
    <scope>NUCLEOTIDE SEQUENCE [LARGE SCALE GENOMIC DNA]</scope>
    <source>
        <strain evidence="3">BY5</strain>
    </source>
</reference>
<dbReference type="Proteomes" id="UP000252355">
    <property type="component" value="Unassembled WGS sequence"/>
</dbReference>
<organism evidence="3 4">
    <name type="scientific">Candidatus Ozemobacter sibiricus</name>
    <dbReference type="NCBI Taxonomy" id="2268124"/>
    <lineage>
        <taxon>Bacteria</taxon>
        <taxon>Candidatus Ozemobacteria</taxon>
        <taxon>Candidatus Ozemobacterales</taxon>
        <taxon>Candidatus Ozemobacteraceae</taxon>
        <taxon>Candidatus Ozemobacter</taxon>
    </lineage>
</organism>
<dbReference type="GO" id="GO:0043024">
    <property type="term" value="F:ribosomal small subunit binding"/>
    <property type="evidence" value="ECO:0007669"/>
    <property type="project" value="TreeGrafter"/>
</dbReference>
<dbReference type="InterPro" id="IPR023799">
    <property type="entry name" value="RbfA_dom_sf"/>
</dbReference>
<dbReference type="PANTHER" id="PTHR33515:SF1">
    <property type="entry name" value="RIBOSOME-BINDING FACTOR A, CHLOROPLASTIC-RELATED"/>
    <property type="match status" value="1"/>
</dbReference>
<gene>
    <name evidence="2" type="primary">rbfA</name>
    <name evidence="3" type="ORF">OZSIB_0825</name>
</gene>
<dbReference type="AlphaFoldDB" id="A0A367ZWI7"/>
<evidence type="ECO:0000256" key="1">
    <source>
        <dbReference type="ARBA" id="ARBA00022517"/>
    </source>
</evidence>
<dbReference type="SUPFAM" id="SSF89919">
    <property type="entry name" value="Ribosome-binding factor A, RbfA"/>
    <property type="match status" value="1"/>
</dbReference>
<keyword evidence="2" id="KW-0963">Cytoplasm</keyword>